<evidence type="ECO:0000313" key="1">
    <source>
        <dbReference type="EMBL" id="RCK79088.1"/>
    </source>
</evidence>
<sequence>MIFCGMLAPAWGRTWYTLPPPVPNLKQVMTTLLDGGDIWVGYRDYGLVRMDFYGTIQKSFTPANGLPGPTVTAIVRVGNDLWVGTADGLAFIDDGGTIKSFTADHGLPDNGITCLATRDGELFVGTMRGLARYRGGSFDVWTEARGLPTDHITGLCDSPLGMLVTTTKGWAIVQGSNIDSHTLGTDADLPCEWFTCAAYYKYRRFGSTADDWVVLGTAGEGLYLYNDRKYTSLRTADPGLAATWITCLAYEPVTERLWVGTKEGLAIKDVKDGPWELVTAANSGLVSDAINHLSLMAIDHPIKDYEPMNASGQPQLRGGCGCACATCTRNIASASPQPCKGVCYAPLLNPTCKVLHVIQTWAGIATDEGANVFFEKNLPHHGQGNFYTYLANMGWKVVGLGVGERVYAAVHPPGALTGFLFAFVPPKVEFVPDFPRPPAVRFPSEVNVLVATHDGRPAVGGYKFGRGGLAILTGAENGSWSIYDGDAGLRDANVTALYQDKNTLLIGTGGLSDGTFDFRTKTGTIGSSGNLYRWRDGQIESFPREGLPFSTPSSMFRSAVTAICADNDKIYVGTNGDGVYIFDGVSWTRWETLSTKGLSSDFIQALAVRDGILYVGSKKGLDCFGPGFCLHTDITSFGAYSNEVEALLFDDSEGDESKLVLWVGHRNGLLRISTEEGVMVHGGKPRAQGMGSMAWPSRGVLSAKALVGWAWPGNPNEGGPDVCPFDGLPGNHIYALAYDDLNLWIATDNGIGRLRK</sequence>
<dbReference type="SUPFAM" id="SSF63829">
    <property type="entry name" value="Calcium-dependent phosphotriesterase"/>
    <property type="match status" value="1"/>
</dbReference>
<proteinExistence type="predicted"/>
<dbReference type="InterPro" id="IPR015943">
    <property type="entry name" value="WD40/YVTN_repeat-like_dom_sf"/>
</dbReference>
<dbReference type="EMBL" id="QOQW01000016">
    <property type="protein sequence ID" value="RCK79088.1"/>
    <property type="molecule type" value="Genomic_DNA"/>
</dbReference>
<keyword evidence="1" id="KW-0418">Kinase</keyword>
<dbReference type="SUPFAM" id="SSF69322">
    <property type="entry name" value="Tricorn protease domain 2"/>
    <property type="match status" value="1"/>
</dbReference>
<accession>A0A367ZLV0</accession>
<comment type="caution">
    <text evidence="1">The sequence shown here is derived from an EMBL/GenBank/DDBJ whole genome shotgun (WGS) entry which is preliminary data.</text>
</comment>
<keyword evidence="1" id="KW-0808">Transferase</keyword>
<name>A0A367ZLV0_9BACT</name>
<dbReference type="Proteomes" id="UP000252355">
    <property type="component" value="Unassembled WGS sequence"/>
</dbReference>
<organism evidence="1 2">
    <name type="scientific">Candidatus Ozemobacter sibiricus</name>
    <dbReference type="NCBI Taxonomy" id="2268124"/>
    <lineage>
        <taxon>Bacteria</taxon>
        <taxon>Candidatus Ozemobacteria</taxon>
        <taxon>Candidatus Ozemobacterales</taxon>
        <taxon>Candidatus Ozemobacteraceae</taxon>
        <taxon>Candidatus Ozemobacter</taxon>
    </lineage>
</organism>
<dbReference type="Gene3D" id="2.130.10.10">
    <property type="entry name" value="YVTN repeat-like/Quinoprotein amine dehydrogenase"/>
    <property type="match status" value="3"/>
</dbReference>
<evidence type="ECO:0000313" key="2">
    <source>
        <dbReference type="Proteomes" id="UP000252355"/>
    </source>
</evidence>
<dbReference type="GO" id="GO:0016301">
    <property type="term" value="F:kinase activity"/>
    <property type="evidence" value="ECO:0007669"/>
    <property type="project" value="UniProtKB-KW"/>
</dbReference>
<reference evidence="1 2" key="1">
    <citation type="submission" date="2018-05" db="EMBL/GenBank/DDBJ databases">
        <title>A metagenomic window into the 2 km-deep terrestrial subsurface aquifer revealed taxonomically and functionally diverse microbial community comprising novel uncultured bacterial lineages.</title>
        <authorList>
            <person name="Kadnikov V.V."/>
            <person name="Mardanov A.V."/>
            <person name="Beletsky A.V."/>
            <person name="Banks D."/>
            <person name="Pimenov N.V."/>
            <person name="Frank Y.A."/>
            <person name="Karnachuk O.V."/>
            <person name="Ravin N.V."/>
        </authorList>
    </citation>
    <scope>NUCLEOTIDE SEQUENCE [LARGE SCALE GENOMIC DNA]</scope>
    <source>
        <strain evidence="1">BY5</strain>
    </source>
</reference>
<protein>
    <submittedName>
        <fullName evidence="1">Sensor histidine kinase</fullName>
    </submittedName>
</protein>
<dbReference type="AlphaFoldDB" id="A0A367ZLV0"/>
<gene>
    <name evidence="1" type="ORF">OZSIB_0430</name>
</gene>